<organism evidence="1 2">
    <name type="scientific">Nephila pilipes</name>
    <name type="common">Giant wood spider</name>
    <name type="synonym">Nephila maculata</name>
    <dbReference type="NCBI Taxonomy" id="299642"/>
    <lineage>
        <taxon>Eukaryota</taxon>
        <taxon>Metazoa</taxon>
        <taxon>Ecdysozoa</taxon>
        <taxon>Arthropoda</taxon>
        <taxon>Chelicerata</taxon>
        <taxon>Arachnida</taxon>
        <taxon>Araneae</taxon>
        <taxon>Araneomorphae</taxon>
        <taxon>Entelegynae</taxon>
        <taxon>Araneoidea</taxon>
        <taxon>Nephilidae</taxon>
        <taxon>Nephila</taxon>
    </lineage>
</organism>
<dbReference type="GO" id="GO:0016491">
    <property type="term" value="F:oxidoreductase activity"/>
    <property type="evidence" value="ECO:0007669"/>
    <property type="project" value="TreeGrafter"/>
</dbReference>
<feature type="non-terminal residue" evidence="1">
    <location>
        <position position="1"/>
    </location>
</feature>
<evidence type="ECO:0000313" key="2">
    <source>
        <dbReference type="Proteomes" id="UP000887013"/>
    </source>
</evidence>
<dbReference type="Proteomes" id="UP000887013">
    <property type="component" value="Unassembled WGS sequence"/>
</dbReference>
<comment type="caution">
    <text evidence="1">The sequence shown here is derived from an EMBL/GenBank/DDBJ whole genome shotgun (WGS) entry which is preliminary data.</text>
</comment>
<reference evidence="1" key="1">
    <citation type="submission" date="2020-08" db="EMBL/GenBank/DDBJ databases">
        <title>Multicomponent nature underlies the extraordinary mechanical properties of spider dragline silk.</title>
        <authorList>
            <person name="Kono N."/>
            <person name="Nakamura H."/>
            <person name="Mori M."/>
            <person name="Yoshida Y."/>
            <person name="Ohtoshi R."/>
            <person name="Malay A.D."/>
            <person name="Moran D.A.P."/>
            <person name="Tomita M."/>
            <person name="Numata K."/>
            <person name="Arakawa K."/>
        </authorList>
    </citation>
    <scope>NUCLEOTIDE SEQUENCE</scope>
</reference>
<dbReference type="PANTHER" id="PTHR43313:SF1">
    <property type="entry name" value="3BETA-HYDROXYSTEROID DEHYDROGENASE DHS-16"/>
    <property type="match status" value="1"/>
</dbReference>
<gene>
    <name evidence="1" type="ORF">NPIL_684021</name>
</gene>
<accession>A0A8X6P5H4</accession>
<dbReference type="Pfam" id="PF00106">
    <property type="entry name" value="adh_short"/>
    <property type="match status" value="1"/>
</dbReference>
<sequence length="69" mass="7547">LWAVVNNAGIQKGFTTDLASMRDFKDTMEVNAFGPLRVTKAFLPLLKRSKGRVVNIASMAGQNSLLAEH</sequence>
<dbReference type="OrthoDB" id="6422490at2759"/>
<dbReference type="InterPro" id="IPR036291">
    <property type="entry name" value="NAD(P)-bd_dom_sf"/>
</dbReference>
<dbReference type="EMBL" id="BMAW01111720">
    <property type="protein sequence ID" value="GFT49299.1"/>
    <property type="molecule type" value="Genomic_DNA"/>
</dbReference>
<keyword evidence="2" id="KW-1185">Reference proteome</keyword>
<dbReference type="PANTHER" id="PTHR43313">
    <property type="entry name" value="SHORT-CHAIN DEHYDROGENASE/REDUCTASE FAMILY 9C"/>
    <property type="match status" value="1"/>
</dbReference>
<name>A0A8X6P5H4_NEPPI</name>
<dbReference type="AlphaFoldDB" id="A0A8X6P5H4"/>
<dbReference type="InterPro" id="IPR002347">
    <property type="entry name" value="SDR_fam"/>
</dbReference>
<proteinExistence type="predicted"/>
<protein>
    <submittedName>
        <fullName evidence="1">Uncharacterized protein</fullName>
    </submittedName>
</protein>
<dbReference type="Gene3D" id="3.40.50.720">
    <property type="entry name" value="NAD(P)-binding Rossmann-like Domain"/>
    <property type="match status" value="1"/>
</dbReference>
<evidence type="ECO:0000313" key="1">
    <source>
        <dbReference type="EMBL" id="GFT49299.1"/>
    </source>
</evidence>
<dbReference type="GO" id="GO:0008202">
    <property type="term" value="P:steroid metabolic process"/>
    <property type="evidence" value="ECO:0007669"/>
    <property type="project" value="TreeGrafter"/>
</dbReference>
<dbReference type="SUPFAM" id="SSF51735">
    <property type="entry name" value="NAD(P)-binding Rossmann-fold domains"/>
    <property type="match status" value="1"/>
</dbReference>